<dbReference type="PANTHER" id="PTHR12618">
    <property type="entry name" value="PHD AND RING FINGER DOMAIN-CONTAINING PROTEIN 1"/>
    <property type="match status" value="1"/>
</dbReference>
<sequence>MPIFLLWKKSVFHLKWSILKMSEAEGSGIYDAEYSDSDSDDESETGLSEESDSDSSDGSDVEEEDDDEFITEESRIVDVQEASGISSDEGGEKESCPICLNRFIGQDLGTPESCDHIFCLECIREWSKNINTCPIDRTEFNYVNLKSTPNGKILKKIKVKVRPKEPENALQQESTLCEVCHLGDREDRLLLCDACDLAYHCDCLDPPLFRVPIDEWFCPPCSGILQNGAVAGPSVPRSRRVIPRTRASENVRTRVQDRRTRPAIPRSPSNARKRAPQKRKRRAYRRSYKKVVTLARTKKNLMDGSKGKECPRSTAVIVTYRRRRRRRKKRRVATKSASASKSSGRSAVKRISKHLGLVKSSTGGSIPDVKSKSKSTSKSIVPTGSSSYLFGDRNQLMDFNESFHEDVPGPSRRQPEVVTPQPSSSSINILDSIIAGQKILHTKSNDVIIKTDGSLVLKENKTKEKGIFKKPLSSDKAKDRGMDKKPSASEKEKGAIKKSNFYDKTKDERKGIIKKPDVNNKTKSSRVTFGEPSDLGAIPKAEKHSERKPSPMLLAALARRRESEVSNQSVSDYKSKSSSSIERVATSSDSRRHSSLLNQSDHNLDVQANIDKQNFSKQSPFSLKSKINKSSSFEAVNKPSNYSRESSLKKSARAGSVRSNFDDFQNSGLSDSSSGYLSSSCTEPNTSRVKYEKNNKRPLFKCENAKESPKYSCLSPKQESNNVSRFHNVAFSTSFESTRSARQSCVKNENISSNGRVKKTEIQKYIKKEETNDFLSEKSTVANSSTNATVLISSETEISYDEDDTMELNPSQSLIQGNSGALLTSFSDVKQLPFDIKKETYSFSEKSDSECSQSLVEPLHKRLESNYQSPHKFLNNKVSNLKLKIKKELESSDDDCQSPNVESNHSFNKSHRQTINTIVDDDDDDTVGFEDSQSIITQTVAETTSKTGQTYRKRHKVEINSDDDETNIRHVSKSYSQSKPIDNVRNNKNVSEDFSKIKIKEELPSSDDEGGESCSLLTDDLPFTQLAERNNLSYNLQKNPTFNCTQAINSPFNEQVNDLPCTQLAETICDKKDKSLFTPSSKSPFKKPEDDLPCTQPVEILDKQEDDLPCTQFVKPAPVNNLSKKEEGALQSTQSSSPLSNMQMDDLPCTQLVEPSSVKSFSKEKEDALPCTQLARPVSRMEMEDLPCTQLAMPLSSIQMDDLPATQFVVPAPVKYSSERKVDSFPATQPTSSLSQIQADDLPCTQIVEPSSKNSVSNDEDSLPCTQMLAVTKIGDLSTKQTLSSVLQEEQQVSSECKAENTNNFKNEKSPLFLDEPEILVSSIPNCDLKVKIDKSNVPPDSEIEIINDNEIIRMKNVEEFVLSSDEEDLPATQFIDRTTDQVFEKSVDRVNVSMNDLEKVVVKKEIPWDDFKVENVKTLNSLSVKQEKCEENILREIKMEPLQRLKTEGKVSRLIKSENKSHDSKDITIVRNIQGADKCTNQKMSNIKNISNNNVSRYVVSHEKRVRDYKSKTDITDHSKKTVRDQSSSSDVKVKFEKEKKKKTEGSSEMRIHSNAEKKAEAKTENRPLSKTNSDSNIKLNTKNVNQIKLVSQDKIPRTEHISHTHAKGDHIKNHKLVTEKLKSSSKEDNYHEDSKRRKHDSLDNSKKVQDHKKLKVDSLTIKSEPTTDKNGKHAFEKSFDNKKENHKFKNNRIEDSTRQKSSERSVKTEKMCNSGKVKETRVSNDGKSRNENKAAKVHNKTFESQNSSESSSEKNSNVAHSSSHDKKRNCKYVNSDNKSTEFGIIPFNYKERLNGRIKDESDSEKKVSNRLKESKTNFKNESTRTGLVVKRSDSSEGERNAKRPRLENLSCNEDTSDCLSDYSRSSEISSESNFQKKYKHQRNALNSLNADEIISASKNCKTDILNQDENVDLEVIKRNTDPSSLGRKVDRAHLKDEIAAEVKIALKPFYTVGLIDKEDYKDIMRKAVPKIFLNCGNYVNPEKIKNLVTSYVKKLTNS</sequence>
<proteinExistence type="predicted"/>
<dbReference type="InterPro" id="IPR013083">
    <property type="entry name" value="Znf_RING/FYVE/PHD"/>
</dbReference>
<accession>A0A4Y2M3U9</accession>
<dbReference type="InterPro" id="IPR019786">
    <property type="entry name" value="Zinc_finger_PHD-type_CS"/>
</dbReference>
<feature type="region of interest" description="Disordered" evidence="5">
    <location>
        <begin position="1622"/>
        <end position="1776"/>
    </location>
</feature>
<dbReference type="PROSITE" id="PS00518">
    <property type="entry name" value="ZF_RING_1"/>
    <property type="match status" value="1"/>
</dbReference>
<comment type="caution">
    <text evidence="8">The sequence shown here is derived from an EMBL/GenBank/DDBJ whole genome shotgun (WGS) entry which is preliminary data.</text>
</comment>
<dbReference type="InterPro" id="IPR017907">
    <property type="entry name" value="Znf_RING_CS"/>
</dbReference>
<feature type="compositionally biased region" description="Basic and acidic residues" evidence="5">
    <location>
        <begin position="1693"/>
        <end position="1736"/>
    </location>
</feature>
<dbReference type="SUPFAM" id="SSF57850">
    <property type="entry name" value="RING/U-box"/>
    <property type="match status" value="1"/>
</dbReference>
<feature type="region of interest" description="Disordered" evidence="5">
    <location>
        <begin position="1800"/>
        <end position="1845"/>
    </location>
</feature>
<evidence type="ECO:0000256" key="4">
    <source>
        <dbReference type="PROSITE-ProRule" id="PRU00175"/>
    </source>
</evidence>
<dbReference type="PROSITE" id="PS50089">
    <property type="entry name" value="ZF_RING_2"/>
    <property type="match status" value="1"/>
</dbReference>
<dbReference type="PROSITE" id="PS01359">
    <property type="entry name" value="ZF_PHD_1"/>
    <property type="match status" value="1"/>
</dbReference>
<feature type="compositionally biased region" description="Basic and acidic residues" evidence="5">
    <location>
        <begin position="1505"/>
        <end position="1525"/>
    </location>
</feature>
<keyword evidence="9" id="KW-1185">Reference proteome</keyword>
<evidence type="ECO:0000313" key="9">
    <source>
        <dbReference type="Proteomes" id="UP000499080"/>
    </source>
</evidence>
<keyword evidence="3" id="KW-0862">Zinc</keyword>
<feature type="compositionally biased region" description="Basic and acidic residues" evidence="5">
    <location>
        <begin position="1533"/>
        <end position="1569"/>
    </location>
</feature>
<dbReference type="PANTHER" id="PTHR12618:SF20">
    <property type="entry name" value="PHD AND RING FINGER DOMAIN-CONTAINING PROTEIN 1"/>
    <property type="match status" value="1"/>
</dbReference>
<dbReference type="Pfam" id="PF23030">
    <property type="entry name" value="SCAF11-like_C"/>
    <property type="match status" value="1"/>
</dbReference>
<feature type="compositionally biased region" description="Acidic residues" evidence="5">
    <location>
        <begin position="33"/>
        <end position="71"/>
    </location>
</feature>
<feature type="compositionally biased region" description="Polar residues" evidence="5">
    <location>
        <begin position="1130"/>
        <end position="1143"/>
    </location>
</feature>
<dbReference type="Pfam" id="PF13639">
    <property type="entry name" value="zf-RING_2"/>
    <property type="match status" value="1"/>
</dbReference>
<evidence type="ECO:0000256" key="1">
    <source>
        <dbReference type="ARBA" id="ARBA00022723"/>
    </source>
</evidence>
<protein>
    <submittedName>
        <fullName evidence="8">PHD and RING finger domain-containing protein 1</fullName>
    </submittedName>
</protein>
<gene>
    <name evidence="8" type="primary">Phrf1_1</name>
    <name evidence="8" type="ORF">AVEN_262361_1</name>
</gene>
<dbReference type="CDD" id="cd16635">
    <property type="entry name" value="mRING-HC-C3HC3D_PHRF1"/>
    <property type="match status" value="1"/>
</dbReference>
<evidence type="ECO:0000259" key="6">
    <source>
        <dbReference type="PROSITE" id="PS50016"/>
    </source>
</evidence>
<dbReference type="SUPFAM" id="SSF57903">
    <property type="entry name" value="FYVE/PHD zinc finger"/>
    <property type="match status" value="1"/>
</dbReference>
<feature type="domain" description="RING-type" evidence="7">
    <location>
        <begin position="96"/>
        <end position="137"/>
    </location>
</feature>
<feature type="compositionally biased region" description="Polar residues" evidence="5">
    <location>
        <begin position="897"/>
        <end position="909"/>
    </location>
</feature>
<evidence type="ECO:0000256" key="3">
    <source>
        <dbReference type="ARBA" id="ARBA00022833"/>
    </source>
</evidence>
<dbReference type="InterPro" id="IPR001965">
    <property type="entry name" value="Znf_PHD"/>
</dbReference>
<feature type="compositionally biased region" description="Basic and acidic residues" evidence="5">
    <location>
        <begin position="1800"/>
        <end position="1824"/>
    </location>
</feature>
<dbReference type="EMBL" id="BGPR01006692">
    <property type="protein sequence ID" value="GBN21110.1"/>
    <property type="molecule type" value="Genomic_DNA"/>
</dbReference>
<feature type="region of interest" description="Disordered" evidence="5">
    <location>
        <begin position="402"/>
        <end position="424"/>
    </location>
</feature>
<reference evidence="8 9" key="1">
    <citation type="journal article" date="2019" name="Sci. Rep.">
        <title>Orb-weaving spider Araneus ventricosus genome elucidates the spidroin gene catalogue.</title>
        <authorList>
            <person name="Kono N."/>
            <person name="Nakamura H."/>
            <person name="Ohtoshi R."/>
            <person name="Moran D.A.P."/>
            <person name="Shinohara A."/>
            <person name="Yoshida Y."/>
            <person name="Fujiwara M."/>
            <person name="Mori M."/>
            <person name="Tomita M."/>
            <person name="Arakawa K."/>
        </authorList>
    </citation>
    <scope>NUCLEOTIDE SEQUENCE [LARGE SCALE GENOMIC DNA]</scope>
</reference>
<feature type="region of interest" description="Disordered" evidence="5">
    <location>
        <begin position="30"/>
        <end position="74"/>
    </location>
</feature>
<feature type="region of interest" description="Disordered" evidence="5">
    <location>
        <begin position="669"/>
        <end position="688"/>
    </location>
</feature>
<dbReference type="InterPro" id="IPR001841">
    <property type="entry name" value="Znf_RING"/>
</dbReference>
<evidence type="ECO:0000313" key="8">
    <source>
        <dbReference type="EMBL" id="GBN21110.1"/>
    </source>
</evidence>
<feature type="region of interest" description="Disordered" evidence="5">
    <location>
        <begin position="247"/>
        <end position="384"/>
    </location>
</feature>
<feature type="compositionally biased region" description="Basic and acidic residues" evidence="5">
    <location>
        <begin position="540"/>
        <end position="549"/>
    </location>
</feature>
<keyword evidence="1" id="KW-0479">Metal-binding</keyword>
<name>A0A4Y2M3U9_ARAVE</name>
<feature type="compositionally biased region" description="Polar residues" evidence="5">
    <location>
        <begin position="630"/>
        <end position="645"/>
    </location>
</feature>
<organism evidence="8 9">
    <name type="scientific">Araneus ventricosus</name>
    <name type="common">Orbweaver spider</name>
    <name type="synonym">Epeira ventricosa</name>
    <dbReference type="NCBI Taxonomy" id="182803"/>
    <lineage>
        <taxon>Eukaryota</taxon>
        <taxon>Metazoa</taxon>
        <taxon>Ecdysozoa</taxon>
        <taxon>Arthropoda</taxon>
        <taxon>Chelicerata</taxon>
        <taxon>Arachnida</taxon>
        <taxon>Araneae</taxon>
        <taxon>Araneomorphae</taxon>
        <taxon>Entelegynae</taxon>
        <taxon>Araneoidea</taxon>
        <taxon>Araneidae</taxon>
        <taxon>Araneus</taxon>
    </lineage>
</organism>
<keyword evidence="2 4" id="KW-0863">Zinc-finger</keyword>
<feature type="compositionally biased region" description="Low complexity" evidence="5">
    <location>
        <begin position="566"/>
        <end position="580"/>
    </location>
</feature>
<evidence type="ECO:0000256" key="5">
    <source>
        <dbReference type="SAM" id="MobiDB-lite"/>
    </source>
</evidence>
<feature type="region of interest" description="Disordered" evidence="5">
    <location>
        <begin position="467"/>
        <end position="601"/>
    </location>
</feature>
<dbReference type="InterPro" id="IPR057031">
    <property type="entry name" value="SFR19-like_C"/>
</dbReference>
<evidence type="ECO:0000256" key="2">
    <source>
        <dbReference type="ARBA" id="ARBA00022771"/>
    </source>
</evidence>
<dbReference type="Proteomes" id="UP000499080">
    <property type="component" value="Unassembled WGS sequence"/>
</dbReference>
<feature type="compositionally biased region" description="Basic and acidic residues" evidence="5">
    <location>
        <begin position="467"/>
        <end position="520"/>
    </location>
</feature>
<dbReference type="SMART" id="SM00184">
    <property type="entry name" value="RING"/>
    <property type="match status" value="1"/>
</dbReference>
<feature type="compositionally biased region" description="Low complexity" evidence="5">
    <location>
        <begin position="1745"/>
        <end position="1759"/>
    </location>
</feature>
<evidence type="ECO:0000259" key="7">
    <source>
        <dbReference type="PROSITE" id="PS50089"/>
    </source>
</evidence>
<feature type="compositionally biased region" description="Basic residues" evidence="5">
    <location>
        <begin position="271"/>
        <end position="289"/>
    </location>
</feature>
<feature type="compositionally biased region" description="Polar residues" evidence="5">
    <location>
        <begin position="1570"/>
        <end position="1582"/>
    </location>
</feature>
<feature type="region of interest" description="Disordered" evidence="5">
    <location>
        <begin position="1505"/>
        <end position="1582"/>
    </location>
</feature>
<feature type="compositionally biased region" description="Basic and acidic residues" evidence="5">
    <location>
        <begin position="1622"/>
        <end position="1650"/>
    </location>
</feature>
<dbReference type="Gene3D" id="3.30.40.10">
    <property type="entry name" value="Zinc/RING finger domain, C3HC4 (zinc finger)"/>
    <property type="match status" value="2"/>
</dbReference>
<dbReference type="PROSITE" id="PS50016">
    <property type="entry name" value="ZF_PHD_2"/>
    <property type="match status" value="1"/>
</dbReference>
<dbReference type="InterPro" id="IPR047157">
    <property type="entry name" value="PHRF1/Atg35"/>
</dbReference>
<feature type="region of interest" description="Disordered" evidence="5">
    <location>
        <begin position="890"/>
        <end position="909"/>
    </location>
</feature>
<feature type="compositionally biased region" description="Low complexity" evidence="5">
    <location>
        <begin position="669"/>
        <end position="680"/>
    </location>
</feature>
<dbReference type="CDD" id="cd15536">
    <property type="entry name" value="PHD_PHRF1"/>
    <property type="match status" value="1"/>
</dbReference>
<feature type="compositionally biased region" description="Basic and acidic residues" evidence="5">
    <location>
        <begin position="1667"/>
        <end position="1685"/>
    </location>
</feature>
<feature type="compositionally biased region" description="Low complexity" evidence="5">
    <location>
        <begin position="334"/>
        <end position="346"/>
    </location>
</feature>
<dbReference type="GO" id="GO:0008270">
    <property type="term" value="F:zinc ion binding"/>
    <property type="evidence" value="ECO:0007669"/>
    <property type="project" value="UniProtKB-KW"/>
</dbReference>
<dbReference type="Pfam" id="PF00628">
    <property type="entry name" value="PHD"/>
    <property type="match status" value="1"/>
</dbReference>
<feature type="compositionally biased region" description="Basic and acidic residues" evidence="5">
    <location>
        <begin position="1832"/>
        <end position="1845"/>
    </location>
</feature>
<dbReference type="SMART" id="SM00249">
    <property type="entry name" value="PHD"/>
    <property type="match status" value="1"/>
</dbReference>
<dbReference type="InterPro" id="IPR011011">
    <property type="entry name" value="Znf_FYVE_PHD"/>
</dbReference>
<feature type="region of interest" description="Disordered" evidence="5">
    <location>
        <begin position="630"/>
        <end position="664"/>
    </location>
</feature>
<feature type="domain" description="PHD-type" evidence="6">
    <location>
        <begin position="174"/>
        <end position="224"/>
    </location>
</feature>
<feature type="region of interest" description="Disordered" evidence="5">
    <location>
        <begin position="1121"/>
        <end position="1144"/>
    </location>
</feature>
<dbReference type="InterPro" id="IPR019787">
    <property type="entry name" value="Znf_PHD-finger"/>
</dbReference>
<dbReference type="OrthoDB" id="6437949at2759"/>
<feature type="compositionally biased region" description="Basic and acidic residues" evidence="5">
    <location>
        <begin position="247"/>
        <end position="260"/>
    </location>
</feature>
<feature type="compositionally biased region" description="Basic residues" evidence="5">
    <location>
        <begin position="320"/>
        <end position="333"/>
    </location>
</feature>